<evidence type="ECO:0000313" key="2">
    <source>
        <dbReference type="Proteomes" id="UP000631418"/>
    </source>
</evidence>
<name>A0AAE2RXK1_CLOBE</name>
<gene>
    <name evidence="1" type="ORF">IS491_26835</name>
</gene>
<protein>
    <recommendedName>
        <fullName evidence="3">Restriction endonuclease type IV Mrr domain-containing protein</fullName>
    </recommendedName>
</protein>
<organism evidence="1 2">
    <name type="scientific">Clostridium beijerinckii</name>
    <name type="common">Clostridium MP</name>
    <dbReference type="NCBI Taxonomy" id="1520"/>
    <lineage>
        <taxon>Bacteria</taxon>
        <taxon>Bacillati</taxon>
        <taxon>Bacillota</taxon>
        <taxon>Clostridia</taxon>
        <taxon>Eubacteriales</taxon>
        <taxon>Clostridiaceae</taxon>
        <taxon>Clostridium</taxon>
    </lineage>
</organism>
<dbReference type="RefSeq" id="WP_011968939.1">
    <property type="nucleotide sequence ID" value="NZ_CP073279.1"/>
</dbReference>
<comment type="caution">
    <text evidence="1">The sequence shown here is derived from an EMBL/GenBank/DDBJ whole genome shotgun (WGS) entry which is preliminary data.</text>
</comment>
<dbReference type="OMA" id="NSIDIAC"/>
<dbReference type="EMBL" id="JADOEF010000004">
    <property type="protein sequence ID" value="MBF7812208.1"/>
    <property type="molecule type" value="Genomic_DNA"/>
</dbReference>
<reference evidence="1" key="1">
    <citation type="submission" date="2020-11" db="EMBL/GenBank/DDBJ databases">
        <authorList>
            <person name="Thieme N."/>
            <person name="Liebl W."/>
            <person name="Zverlov V."/>
        </authorList>
    </citation>
    <scope>NUCLEOTIDE SEQUENCE</scope>
    <source>
        <strain evidence="1">NT08</strain>
    </source>
</reference>
<evidence type="ECO:0008006" key="3">
    <source>
        <dbReference type="Google" id="ProtNLM"/>
    </source>
</evidence>
<sequence length="463" mass="54602">MERISKEIIESEINREYKPNAYQAGYKTLPFNDLSDRDFEILIYQLIRERIKNSHEIRFDDIALMQGVGEQGRDCCLYKDGQVAGVAQCKKYKERLTKPSVIKEILKFLMYSIVDNTIFPDDISCLNYLLFVSNDFTGPAIELLSKFNTEIYKEDLEKYFIQIKEDYESFKELDFKECEESIKDKINRLRLQKYNSIDIACDLALYPEIIKNYFSIMSISSLKDTEDALRNVLNEFGMNFLTDETLKDFESRIKNIPNENRIKLGAVDFYGYELDYFLKNKELVFSVFKNIFHEKARLDQQILEFLLDKIHTKVIEEITNKLLYKNKIHPFSVQIASPYISALCFASLFRTMMPIDLFKRSFPNLDKSRDLILKDIERKIFKEYEQIISKNHLNMEEGADLITIKEIYNKDKIVLIPILDKISDELISKIKTTTITIKDMNFLDNTDYMEKLIETAKKFDSIQ</sequence>
<evidence type="ECO:0000313" key="1">
    <source>
        <dbReference type="EMBL" id="MBF7812208.1"/>
    </source>
</evidence>
<dbReference type="Proteomes" id="UP000631418">
    <property type="component" value="Unassembled WGS sequence"/>
</dbReference>
<accession>A0AAE2RXK1</accession>
<proteinExistence type="predicted"/>
<dbReference type="AlphaFoldDB" id="A0AAE2RXK1"/>